<accession>A0A395MXI4</accession>
<evidence type="ECO:0000313" key="2">
    <source>
        <dbReference type="EMBL" id="RFN52420.1"/>
    </source>
</evidence>
<feature type="transmembrane region" description="Helical" evidence="1">
    <location>
        <begin position="110"/>
        <end position="132"/>
    </location>
</feature>
<protein>
    <submittedName>
        <fullName evidence="2">Uncharacterized protein</fullName>
    </submittedName>
</protein>
<keyword evidence="1" id="KW-0472">Membrane</keyword>
<gene>
    <name evidence="2" type="ORF">FIE12Z_3351</name>
</gene>
<proteinExistence type="predicted"/>
<feature type="transmembrane region" description="Helical" evidence="1">
    <location>
        <begin position="55"/>
        <end position="76"/>
    </location>
</feature>
<dbReference type="EMBL" id="PXXK01000067">
    <property type="protein sequence ID" value="RFN52420.1"/>
    <property type="molecule type" value="Genomic_DNA"/>
</dbReference>
<keyword evidence="1" id="KW-0812">Transmembrane</keyword>
<evidence type="ECO:0000256" key="1">
    <source>
        <dbReference type="SAM" id="Phobius"/>
    </source>
</evidence>
<evidence type="ECO:0000313" key="3">
    <source>
        <dbReference type="Proteomes" id="UP000265631"/>
    </source>
</evidence>
<name>A0A395MXI4_9HYPO</name>
<sequence>MRPIIWAPHQPELTPRCLPTFATSATEAERPRRSLAHPSINIPTRTPIQLKAFTMLHLADALHFAQAVVTFITAFMQGMDHYVLPFSRLVMVVTDIYLKALASIRQSLELLHPQVALAIVLFFSTVLLVRLIRFAFRVWWFIMKCAIEILMWPFILLSIAIAFQYVASEWAAISMSIGQLSGIWKFLGRECSDIY</sequence>
<dbReference type="Proteomes" id="UP000265631">
    <property type="component" value="Unassembled WGS sequence"/>
</dbReference>
<organism evidence="2 3">
    <name type="scientific">Fusarium flagelliforme</name>
    <dbReference type="NCBI Taxonomy" id="2675880"/>
    <lineage>
        <taxon>Eukaryota</taxon>
        <taxon>Fungi</taxon>
        <taxon>Dikarya</taxon>
        <taxon>Ascomycota</taxon>
        <taxon>Pezizomycotina</taxon>
        <taxon>Sordariomycetes</taxon>
        <taxon>Hypocreomycetidae</taxon>
        <taxon>Hypocreales</taxon>
        <taxon>Nectriaceae</taxon>
        <taxon>Fusarium</taxon>
        <taxon>Fusarium incarnatum-equiseti species complex</taxon>
    </lineage>
</organism>
<keyword evidence="1" id="KW-1133">Transmembrane helix</keyword>
<feature type="transmembrane region" description="Helical" evidence="1">
    <location>
        <begin position="138"/>
        <end position="166"/>
    </location>
</feature>
<reference evidence="2 3" key="1">
    <citation type="journal article" date="2018" name="PLoS Pathog.">
        <title>Evolution of structural diversity of trichothecenes, a family of toxins produced by plant pathogenic and entomopathogenic fungi.</title>
        <authorList>
            <person name="Proctor R.H."/>
            <person name="McCormick S.P."/>
            <person name="Kim H.S."/>
            <person name="Cardoza R.E."/>
            <person name="Stanley A.M."/>
            <person name="Lindo L."/>
            <person name="Kelly A."/>
            <person name="Brown D.W."/>
            <person name="Lee T."/>
            <person name="Vaughan M.M."/>
            <person name="Alexander N.J."/>
            <person name="Busman M."/>
            <person name="Gutierrez S."/>
        </authorList>
    </citation>
    <scope>NUCLEOTIDE SEQUENCE [LARGE SCALE GENOMIC DNA]</scope>
    <source>
        <strain evidence="2 3">NRRL 13405</strain>
    </source>
</reference>
<keyword evidence="3" id="KW-1185">Reference proteome</keyword>
<dbReference type="AlphaFoldDB" id="A0A395MXI4"/>
<comment type="caution">
    <text evidence="2">The sequence shown here is derived from an EMBL/GenBank/DDBJ whole genome shotgun (WGS) entry which is preliminary data.</text>
</comment>